<evidence type="ECO:0000256" key="7">
    <source>
        <dbReference type="ARBA" id="ARBA00023136"/>
    </source>
</evidence>
<evidence type="ECO:0000259" key="9">
    <source>
        <dbReference type="PROSITE" id="PS50928"/>
    </source>
</evidence>
<reference evidence="10" key="1">
    <citation type="submission" date="2018-05" db="EMBL/GenBank/DDBJ databases">
        <authorList>
            <person name="Lanie J.A."/>
            <person name="Ng W.-L."/>
            <person name="Kazmierczak K.M."/>
            <person name="Andrzejewski T.M."/>
            <person name="Davidsen T.M."/>
            <person name="Wayne K.J."/>
            <person name="Tettelin H."/>
            <person name="Glass J.I."/>
            <person name="Rusch D."/>
            <person name="Podicherti R."/>
            <person name="Tsui H.-C.T."/>
            <person name="Winkler M.E."/>
        </authorList>
    </citation>
    <scope>NUCLEOTIDE SEQUENCE</scope>
</reference>
<keyword evidence="7 8" id="KW-0472">Membrane</keyword>
<dbReference type="CDD" id="cd06261">
    <property type="entry name" value="TM_PBP2"/>
    <property type="match status" value="1"/>
</dbReference>
<comment type="subcellular location">
    <subcellularLocation>
        <location evidence="1">Cell inner membrane</location>
        <topology evidence="1">Multi-pass membrane protein</topology>
    </subcellularLocation>
</comment>
<gene>
    <name evidence="10" type="ORF">METZ01_LOCUS265497</name>
</gene>
<feature type="non-terminal residue" evidence="10">
    <location>
        <position position="213"/>
    </location>
</feature>
<dbReference type="InterPro" id="IPR050366">
    <property type="entry name" value="BP-dependent_transpt_permease"/>
</dbReference>
<dbReference type="PROSITE" id="PS50928">
    <property type="entry name" value="ABC_TM1"/>
    <property type="match status" value="1"/>
</dbReference>
<protein>
    <recommendedName>
        <fullName evidence="9">ABC transmembrane type-1 domain-containing protein</fullName>
    </recommendedName>
</protein>
<dbReference type="SUPFAM" id="SSF161098">
    <property type="entry name" value="MetI-like"/>
    <property type="match status" value="1"/>
</dbReference>
<proteinExistence type="predicted"/>
<keyword evidence="5 8" id="KW-0812">Transmembrane</keyword>
<dbReference type="AlphaFoldDB" id="A0A382JN81"/>
<keyword evidence="4" id="KW-0997">Cell inner membrane</keyword>
<dbReference type="PANTHER" id="PTHR43386">
    <property type="entry name" value="OLIGOPEPTIDE TRANSPORT SYSTEM PERMEASE PROTEIN APPC"/>
    <property type="match status" value="1"/>
</dbReference>
<dbReference type="GO" id="GO:0005886">
    <property type="term" value="C:plasma membrane"/>
    <property type="evidence" value="ECO:0007669"/>
    <property type="project" value="UniProtKB-SubCell"/>
</dbReference>
<evidence type="ECO:0000256" key="2">
    <source>
        <dbReference type="ARBA" id="ARBA00022448"/>
    </source>
</evidence>
<sequence length="213" mass="22700">MVASVFLLGLLVLALAWPLVSSQGDVHSEAQFAAPSAGHWFGTDVHGRDLFGRVLAGARISLIVGLVGALVSLVIGVLWGATAGLLGGRWDNLMMRTVDVLYSLPSIIFVIVIITTLEGVLQGWLQSAFGGGSGETARMLLLYAGLGAVSWLTMARIVRGQVLALRERQFVEAARSLGLGTWAILWRHILPNVVGVVIVYLTLTLPAVVLYES</sequence>
<dbReference type="EMBL" id="UINC01074945">
    <property type="protein sequence ID" value="SVC12643.1"/>
    <property type="molecule type" value="Genomic_DNA"/>
</dbReference>
<dbReference type="Gene3D" id="1.10.3720.10">
    <property type="entry name" value="MetI-like"/>
    <property type="match status" value="1"/>
</dbReference>
<evidence type="ECO:0000256" key="1">
    <source>
        <dbReference type="ARBA" id="ARBA00004429"/>
    </source>
</evidence>
<evidence type="ECO:0000256" key="5">
    <source>
        <dbReference type="ARBA" id="ARBA00022692"/>
    </source>
</evidence>
<feature type="transmembrane region" description="Helical" evidence="8">
    <location>
        <begin position="60"/>
        <end position="88"/>
    </location>
</feature>
<evidence type="ECO:0000256" key="4">
    <source>
        <dbReference type="ARBA" id="ARBA00022519"/>
    </source>
</evidence>
<feature type="transmembrane region" description="Helical" evidence="8">
    <location>
        <begin position="193"/>
        <end position="211"/>
    </location>
</feature>
<dbReference type="Pfam" id="PF00528">
    <property type="entry name" value="BPD_transp_1"/>
    <property type="match status" value="1"/>
</dbReference>
<name>A0A382JN81_9ZZZZ</name>
<dbReference type="InterPro" id="IPR000515">
    <property type="entry name" value="MetI-like"/>
</dbReference>
<dbReference type="GO" id="GO:0055085">
    <property type="term" value="P:transmembrane transport"/>
    <property type="evidence" value="ECO:0007669"/>
    <property type="project" value="InterPro"/>
</dbReference>
<dbReference type="InterPro" id="IPR035906">
    <property type="entry name" value="MetI-like_sf"/>
</dbReference>
<keyword evidence="2" id="KW-0813">Transport</keyword>
<evidence type="ECO:0000256" key="6">
    <source>
        <dbReference type="ARBA" id="ARBA00022989"/>
    </source>
</evidence>
<feature type="transmembrane region" description="Helical" evidence="8">
    <location>
        <begin position="100"/>
        <end position="120"/>
    </location>
</feature>
<keyword evidence="3" id="KW-1003">Cell membrane</keyword>
<keyword evidence="6 8" id="KW-1133">Transmembrane helix</keyword>
<evidence type="ECO:0000256" key="8">
    <source>
        <dbReference type="SAM" id="Phobius"/>
    </source>
</evidence>
<feature type="transmembrane region" description="Helical" evidence="8">
    <location>
        <begin position="140"/>
        <end position="158"/>
    </location>
</feature>
<feature type="domain" description="ABC transmembrane type-1" evidence="9">
    <location>
        <begin position="58"/>
        <end position="213"/>
    </location>
</feature>
<evidence type="ECO:0000256" key="3">
    <source>
        <dbReference type="ARBA" id="ARBA00022475"/>
    </source>
</evidence>
<accession>A0A382JN81</accession>
<organism evidence="10">
    <name type="scientific">marine metagenome</name>
    <dbReference type="NCBI Taxonomy" id="408172"/>
    <lineage>
        <taxon>unclassified sequences</taxon>
        <taxon>metagenomes</taxon>
        <taxon>ecological metagenomes</taxon>
    </lineage>
</organism>
<evidence type="ECO:0000313" key="10">
    <source>
        <dbReference type="EMBL" id="SVC12643.1"/>
    </source>
</evidence>
<dbReference type="PANTHER" id="PTHR43386:SF2">
    <property type="entry name" value="OLIGOPEPTIDE TRANSPORT SYSTEM PERMEASE PROTEIN OPPC"/>
    <property type="match status" value="1"/>
</dbReference>